<comment type="caution">
    <text evidence="1">The sequence shown here is derived from an EMBL/GenBank/DDBJ whole genome shotgun (WGS) entry which is preliminary data.</text>
</comment>
<reference evidence="2" key="1">
    <citation type="journal article" date="2019" name="Int. J. Syst. Evol. Microbiol.">
        <title>The Global Catalogue of Microorganisms (GCM) 10K type strain sequencing project: providing services to taxonomists for standard genome sequencing and annotation.</title>
        <authorList>
            <consortium name="The Broad Institute Genomics Platform"/>
            <consortium name="The Broad Institute Genome Sequencing Center for Infectious Disease"/>
            <person name="Wu L."/>
            <person name="Ma J."/>
        </authorList>
    </citation>
    <scope>NUCLEOTIDE SEQUENCE [LARGE SCALE GENOMIC DNA]</scope>
    <source>
        <strain evidence="2">KCTC 12861</strain>
    </source>
</reference>
<proteinExistence type="predicted"/>
<dbReference type="RefSeq" id="WP_189436812.1">
    <property type="nucleotide sequence ID" value="NZ_BMXE01000003.1"/>
</dbReference>
<organism evidence="1 2">
    <name type="scientific">Pseudovibrio japonicus</name>
    <dbReference type="NCBI Taxonomy" id="366534"/>
    <lineage>
        <taxon>Bacteria</taxon>
        <taxon>Pseudomonadati</taxon>
        <taxon>Pseudomonadota</taxon>
        <taxon>Alphaproteobacteria</taxon>
        <taxon>Hyphomicrobiales</taxon>
        <taxon>Stappiaceae</taxon>
        <taxon>Pseudovibrio</taxon>
    </lineage>
</organism>
<accession>A0ABQ3EF35</accession>
<name>A0ABQ3EF35_9HYPH</name>
<keyword evidence="2" id="KW-1185">Reference proteome</keyword>
<dbReference type="SUPFAM" id="SSF101386">
    <property type="entry name" value="all-alpha NTP pyrophosphatases"/>
    <property type="match status" value="1"/>
</dbReference>
<dbReference type="Gene3D" id="1.10.287.1080">
    <property type="entry name" value="MazG-like"/>
    <property type="match status" value="1"/>
</dbReference>
<evidence type="ECO:0000313" key="1">
    <source>
        <dbReference type="EMBL" id="GHB32770.1"/>
    </source>
</evidence>
<sequence length="114" mass="13090">MTLKVLLHLVRTVSDIYAKRFNINRDEVWYLAKLQEELGELTAAHMKASRRGRAGAATPTELHTQKENEAADLLAHLLLYADRNNLDLEKGIRRKWMAHLPTQSKSDQAMEKHS</sequence>
<gene>
    <name evidence="1" type="ORF">GCM10007094_22130</name>
</gene>
<dbReference type="Proteomes" id="UP000637980">
    <property type="component" value="Unassembled WGS sequence"/>
</dbReference>
<evidence type="ECO:0008006" key="3">
    <source>
        <dbReference type="Google" id="ProtNLM"/>
    </source>
</evidence>
<protein>
    <recommendedName>
        <fullName evidence="3">NTP pyrophosphohydrolase MazG putative catalytic core domain-containing protein</fullName>
    </recommendedName>
</protein>
<dbReference type="EMBL" id="BMXE01000003">
    <property type="protein sequence ID" value="GHB32770.1"/>
    <property type="molecule type" value="Genomic_DNA"/>
</dbReference>
<evidence type="ECO:0000313" key="2">
    <source>
        <dbReference type="Proteomes" id="UP000637980"/>
    </source>
</evidence>